<proteinExistence type="predicted"/>
<accession>A0A9P6QPJ7</accession>
<evidence type="ECO:0000256" key="1">
    <source>
        <dbReference type="ARBA" id="ARBA00004370"/>
    </source>
</evidence>
<comment type="subcellular location">
    <subcellularLocation>
        <location evidence="1">Membrane</location>
    </subcellularLocation>
</comment>
<sequence length="246" mass="26683">MFSTVNQVCLTLEAPGMTRIKCFAEVKFKKSILWSSRIEASAMQGCSLYYKDLLRQLMEIEPMELQETHLVRPSITQSNNADSSQTHQTFQHSSVAVNLAASNTTTFLEAAPIMARSSSHGVSPAHLLLAQQHLKNRPAIFKTVQPSTTSTDLCAEATTVSNTTTTATSIGDTLTSTPKLWLMDRSASAFWKSIILISVDFFSKPGSTNTANSQDRDTTSSGNDTCAEIVSEGTPHQGDQSSTTVP</sequence>
<dbReference type="GO" id="GO:0016020">
    <property type="term" value="C:membrane"/>
    <property type="evidence" value="ECO:0007669"/>
    <property type="project" value="UniProtKB-SubCell"/>
</dbReference>
<keyword evidence="2" id="KW-0472">Membrane</keyword>
<dbReference type="OrthoDB" id="2162691at2759"/>
<name>A0A9P6QPJ7_9FUNG</name>
<evidence type="ECO:0000313" key="6">
    <source>
        <dbReference type="Proteomes" id="UP000823405"/>
    </source>
</evidence>
<feature type="region of interest" description="Disordered" evidence="3">
    <location>
        <begin position="206"/>
        <end position="246"/>
    </location>
</feature>
<feature type="non-terminal residue" evidence="5">
    <location>
        <position position="246"/>
    </location>
</feature>
<gene>
    <name evidence="5" type="ORF">BGZ97_008321</name>
</gene>
<dbReference type="InterPro" id="IPR031968">
    <property type="entry name" value="VASt"/>
</dbReference>
<keyword evidence="6" id="KW-1185">Reference proteome</keyword>
<dbReference type="AlphaFoldDB" id="A0A9P6QPJ7"/>
<dbReference type="Proteomes" id="UP000823405">
    <property type="component" value="Unassembled WGS sequence"/>
</dbReference>
<feature type="compositionally biased region" description="Polar residues" evidence="3">
    <location>
        <begin position="206"/>
        <end position="224"/>
    </location>
</feature>
<evidence type="ECO:0000259" key="4">
    <source>
        <dbReference type="PROSITE" id="PS51778"/>
    </source>
</evidence>
<feature type="compositionally biased region" description="Polar residues" evidence="3">
    <location>
        <begin position="237"/>
        <end position="246"/>
    </location>
</feature>
<evidence type="ECO:0000256" key="3">
    <source>
        <dbReference type="SAM" id="MobiDB-lite"/>
    </source>
</evidence>
<comment type="caution">
    <text evidence="5">The sequence shown here is derived from an EMBL/GenBank/DDBJ whole genome shotgun (WGS) entry which is preliminary data.</text>
</comment>
<evidence type="ECO:0000313" key="5">
    <source>
        <dbReference type="EMBL" id="KAG0284037.1"/>
    </source>
</evidence>
<protein>
    <recommendedName>
        <fullName evidence="4">VASt domain-containing protein</fullName>
    </recommendedName>
</protein>
<evidence type="ECO:0000256" key="2">
    <source>
        <dbReference type="ARBA" id="ARBA00023136"/>
    </source>
</evidence>
<dbReference type="EMBL" id="JAAAIN010003780">
    <property type="protein sequence ID" value="KAG0284037.1"/>
    <property type="molecule type" value="Genomic_DNA"/>
</dbReference>
<feature type="domain" description="VASt" evidence="4">
    <location>
        <begin position="1"/>
        <end position="65"/>
    </location>
</feature>
<dbReference type="PROSITE" id="PS51778">
    <property type="entry name" value="VAST"/>
    <property type="match status" value="1"/>
</dbReference>
<organism evidence="5 6">
    <name type="scientific">Linnemannia gamsii</name>
    <dbReference type="NCBI Taxonomy" id="64522"/>
    <lineage>
        <taxon>Eukaryota</taxon>
        <taxon>Fungi</taxon>
        <taxon>Fungi incertae sedis</taxon>
        <taxon>Mucoromycota</taxon>
        <taxon>Mortierellomycotina</taxon>
        <taxon>Mortierellomycetes</taxon>
        <taxon>Mortierellales</taxon>
        <taxon>Mortierellaceae</taxon>
        <taxon>Linnemannia</taxon>
    </lineage>
</organism>
<reference evidence="5" key="1">
    <citation type="journal article" date="2020" name="Fungal Divers.">
        <title>Resolving the Mortierellaceae phylogeny through synthesis of multi-gene phylogenetics and phylogenomics.</title>
        <authorList>
            <person name="Vandepol N."/>
            <person name="Liber J."/>
            <person name="Desiro A."/>
            <person name="Na H."/>
            <person name="Kennedy M."/>
            <person name="Barry K."/>
            <person name="Grigoriev I.V."/>
            <person name="Miller A.N."/>
            <person name="O'Donnell K."/>
            <person name="Stajich J.E."/>
            <person name="Bonito G."/>
        </authorList>
    </citation>
    <scope>NUCLEOTIDE SEQUENCE</scope>
    <source>
        <strain evidence="5">NVP60</strain>
    </source>
</reference>